<sequence>MVGEKMGVFQTIKSIFKRGVDSVNMSFTGRDIAKVTDHPKIGIDSREYDRIARNFRYYSNLFPDIQYRNSYGETQKREFKSLNITKTASRRLASIIFNEKCKVALKDKEEQAEASKSIQSAVEFLDKTLYDNNFYNLFEMNLEKGIAAGGFAMRPYIDGDKIKISWIRADQFYPLRSNTNEVSECAIATKSIQTEGDTNYYYTLLEFHEWQDEKYVISNELYKSDNSNVVGKQVPLSILYPDLAETVTLEGLKRPLFAYFRTPGANNKSLESPLGAGIVDNSKEILDTINTTHDQFAWEIQLGQRRVVVPAEFLKTDESHPPMFDTDQNVFAGVYGAENIGVKDITTPIRTVQYKDAISHLIKEFEVQVGLSVGSMNYADDGIKTATEIVSNNSMTYQTRSSYLTMVEKVINELIHSIFELAGYGEMFESEKPLFSIEYDSYLVTVSFEDGLFVDRNKQLENDLKAVTAGVMPKKQFLIRNYNLNEDELEDWLAALKDEMPEAGSIERRSQDALFDLGD</sequence>
<dbReference type="InterPro" id="IPR021145">
    <property type="entry name" value="Portal_protein_SPP1_Gp6-like"/>
</dbReference>
<dbReference type="NCBIfam" id="TIGR01542">
    <property type="entry name" value="A118_put_portal"/>
    <property type="match status" value="1"/>
</dbReference>
<proteinExistence type="predicted"/>
<dbReference type="Pfam" id="PF05133">
    <property type="entry name" value="SPP1_portal"/>
    <property type="match status" value="1"/>
</dbReference>
<dbReference type="AlphaFoldDB" id="A0AAW8RWS3"/>
<dbReference type="RefSeq" id="WP_176675671.1">
    <property type="nucleotide sequence ID" value="NZ_JAQCOW010000076.1"/>
</dbReference>
<dbReference type="EMBL" id="JARPWH010000069">
    <property type="protein sequence ID" value="MDT2403891.1"/>
    <property type="molecule type" value="Genomic_DNA"/>
</dbReference>
<organism evidence="1 2">
    <name type="scientific">Enterococcus avium</name>
    <name type="common">Streptococcus avium</name>
    <dbReference type="NCBI Taxonomy" id="33945"/>
    <lineage>
        <taxon>Bacteria</taxon>
        <taxon>Bacillati</taxon>
        <taxon>Bacillota</taxon>
        <taxon>Bacilli</taxon>
        <taxon>Lactobacillales</taxon>
        <taxon>Enterococcaceae</taxon>
        <taxon>Enterococcus</taxon>
    </lineage>
</organism>
<dbReference type="InterPro" id="IPR006432">
    <property type="entry name" value="Phage_portal_A118-type"/>
</dbReference>
<name>A0AAW8RWS3_ENTAV</name>
<evidence type="ECO:0000313" key="2">
    <source>
        <dbReference type="Proteomes" id="UP001260773"/>
    </source>
</evidence>
<accession>A0AAW8RWS3</accession>
<comment type="caution">
    <text evidence="1">The sequence shown here is derived from an EMBL/GenBank/DDBJ whole genome shotgun (WGS) entry which is preliminary data.</text>
</comment>
<reference evidence="1" key="1">
    <citation type="submission" date="2023-03" db="EMBL/GenBank/DDBJ databases">
        <authorList>
            <person name="Shen W."/>
            <person name="Cai J."/>
        </authorList>
    </citation>
    <scope>NUCLEOTIDE SEQUENCE</scope>
    <source>
        <strain evidence="1">P33-2</strain>
    </source>
</reference>
<protein>
    <submittedName>
        <fullName evidence="1">Phage portal protein</fullName>
    </submittedName>
</protein>
<gene>
    <name evidence="1" type="ORF">P7D43_16115</name>
</gene>
<dbReference type="Proteomes" id="UP001260773">
    <property type="component" value="Unassembled WGS sequence"/>
</dbReference>
<dbReference type="PIRSF" id="PIRSF011911">
    <property type="entry name" value="A118_put_portal"/>
    <property type="match status" value="1"/>
</dbReference>
<evidence type="ECO:0000313" key="1">
    <source>
        <dbReference type="EMBL" id="MDT2403891.1"/>
    </source>
</evidence>